<evidence type="ECO:0000313" key="8">
    <source>
        <dbReference type="EMBL" id="UTW11481.1"/>
    </source>
</evidence>
<dbReference type="PROSITE" id="PS00092">
    <property type="entry name" value="N6_MTASE"/>
    <property type="match status" value="1"/>
</dbReference>
<dbReference type="EC" id="2.1.1.297" evidence="5"/>
<protein>
    <recommendedName>
        <fullName evidence="5">Release factor glutamine methyltransferase</fullName>
        <shortName evidence="5">RF MTase</shortName>
        <ecNumber evidence="5">2.1.1.297</ecNumber>
    </recommendedName>
    <alternativeName>
        <fullName evidence="5">N5-glutamine methyltransferase PrmC</fullName>
    </alternativeName>
    <alternativeName>
        <fullName evidence="5">Protein-(glutamine-N5) MTase PrmC</fullName>
    </alternativeName>
    <alternativeName>
        <fullName evidence="5">Protein-glutamine N-methyltransferase PrmC</fullName>
    </alternativeName>
</protein>
<evidence type="ECO:0000256" key="4">
    <source>
        <dbReference type="ARBA" id="ARBA00048391"/>
    </source>
</evidence>
<evidence type="ECO:0000313" key="9">
    <source>
        <dbReference type="Proteomes" id="UP001058461"/>
    </source>
</evidence>
<keyword evidence="2 5" id="KW-0808">Transferase</keyword>
<feature type="binding site" evidence="5">
    <location>
        <begin position="118"/>
        <end position="122"/>
    </location>
    <ligand>
        <name>S-adenosyl-L-methionine</name>
        <dbReference type="ChEBI" id="CHEBI:59789"/>
    </ligand>
</feature>
<dbReference type="CDD" id="cd02440">
    <property type="entry name" value="AdoMet_MTases"/>
    <property type="match status" value="1"/>
</dbReference>
<evidence type="ECO:0000256" key="1">
    <source>
        <dbReference type="ARBA" id="ARBA00022603"/>
    </source>
</evidence>
<dbReference type="InterPro" id="IPR002052">
    <property type="entry name" value="DNA_methylase_N6_adenine_CS"/>
</dbReference>
<feature type="binding site" evidence="5">
    <location>
        <position position="183"/>
    </location>
    <ligand>
        <name>S-adenosyl-L-methionine</name>
        <dbReference type="ChEBI" id="CHEBI:59789"/>
    </ligand>
</feature>
<gene>
    <name evidence="5 8" type="primary">prmC</name>
    <name evidence="8" type="ORF">KDW95_19850</name>
</gene>
<dbReference type="NCBIfam" id="TIGR03534">
    <property type="entry name" value="RF_mod_PrmC"/>
    <property type="match status" value="1"/>
</dbReference>
<feature type="binding site" evidence="5">
    <location>
        <position position="169"/>
    </location>
    <ligand>
        <name>S-adenosyl-L-methionine</name>
        <dbReference type="ChEBI" id="CHEBI:59789"/>
    </ligand>
</feature>
<sequence length="283" mass="30456">MSLTIARALQCAPQLVNSDSARLDLELLLCHLLECGRTYLFMHPERVLSSPQAAAFEALLQRRLAGEPVAHLTGRRGFWTLDLEVSADTLIPRPDTETLVEQALELLPDGDFRVADLGTGTGAIALALASERSQWSLTGCDRIAAAVALAQRNAARLGIGNARFVEGSWFEPLAGRFAMVVSNPPYIDPADPHLGRGDVRFEPASALVAEDAGLADIRHIATGARSVLEPGGWLLFEHGFDQGAAVRGLLDELGYGEVVTVPDLGGRDRVTRGRWNLQGVTEC</sequence>
<comment type="similarity">
    <text evidence="5">Belongs to the protein N5-glutamine methyltransferase family. PrmC subfamily.</text>
</comment>
<dbReference type="InterPro" id="IPR004556">
    <property type="entry name" value="HemK-like"/>
</dbReference>
<evidence type="ECO:0000256" key="2">
    <source>
        <dbReference type="ARBA" id="ARBA00022679"/>
    </source>
</evidence>
<dbReference type="Gene3D" id="3.40.50.150">
    <property type="entry name" value="Vaccinia Virus protein VP39"/>
    <property type="match status" value="1"/>
</dbReference>
<dbReference type="RefSeq" id="WP_304941566.1">
    <property type="nucleotide sequence ID" value="NZ_CP073347.1"/>
</dbReference>
<evidence type="ECO:0000259" key="7">
    <source>
        <dbReference type="Pfam" id="PF17827"/>
    </source>
</evidence>
<feature type="domain" description="Methyltransferase small" evidence="6">
    <location>
        <begin position="107"/>
        <end position="188"/>
    </location>
</feature>
<dbReference type="Proteomes" id="UP001058461">
    <property type="component" value="Chromosome"/>
</dbReference>
<proteinExistence type="inferred from homology"/>
<dbReference type="InterPro" id="IPR019874">
    <property type="entry name" value="RF_methyltr_PrmC"/>
</dbReference>
<dbReference type="InterPro" id="IPR007848">
    <property type="entry name" value="Small_mtfrase_dom"/>
</dbReference>
<dbReference type="GO" id="GO:0032259">
    <property type="term" value="P:methylation"/>
    <property type="evidence" value="ECO:0007669"/>
    <property type="project" value="UniProtKB-KW"/>
</dbReference>
<dbReference type="Pfam" id="PF17827">
    <property type="entry name" value="PrmC_N"/>
    <property type="match status" value="1"/>
</dbReference>
<keyword evidence="9" id="KW-1185">Reference proteome</keyword>
<dbReference type="InterPro" id="IPR050320">
    <property type="entry name" value="N5-glutamine_MTase"/>
</dbReference>
<comment type="function">
    <text evidence="5">Methylates the class 1 translation termination release factors RF1/PrfA and RF2/PrfB on the glutamine residue of the universally conserved GGQ motif.</text>
</comment>
<evidence type="ECO:0000259" key="6">
    <source>
        <dbReference type="Pfam" id="PF05175"/>
    </source>
</evidence>
<reference evidence="8" key="1">
    <citation type="submission" date="2021-04" db="EMBL/GenBank/DDBJ databases">
        <title>Oceanospirillales bacteria with DddD are important DMSP degraders in coastal seawater.</title>
        <authorList>
            <person name="Liu J."/>
        </authorList>
    </citation>
    <scope>NUCLEOTIDE SEQUENCE</scope>
    <source>
        <strain evidence="8">D13-1</strain>
    </source>
</reference>
<dbReference type="SUPFAM" id="SSF53335">
    <property type="entry name" value="S-adenosyl-L-methionine-dependent methyltransferases"/>
    <property type="match status" value="1"/>
</dbReference>
<evidence type="ECO:0000256" key="5">
    <source>
        <dbReference type="HAMAP-Rule" id="MF_02126"/>
    </source>
</evidence>
<keyword evidence="3 5" id="KW-0949">S-adenosyl-L-methionine</keyword>
<dbReference type="EMBL" id="CP073347">
    <property type="protein sequence ID" value="UTW11481.1"/>
    <property type="molecule type" value="Genomic_DNA"/>
</dbReference>
<dbReference type="PANTHER" id="PTHR18895:SF74">
    <property type="entry name" value="MTRF1L RELEASE FACTOR GLUTAMINE METHYLTRANSFERASE"/>
    <property type="match status" value="1"/>
</dbReference>
<accession>A0ABY5HKJ2</accession>
<comment type="catalytic activity">
    <reaction evidence="4 5">
        <text>L-glutaminyl-[peptide chain release factor] + S-adenosyl-L-methionine = N(5)-methyl-L-glutaminyl-[peptide chain release factor] + S-adenosyl-L-homocysteine + H(+)</text>
        <dbReference type="Rhea" id="RHEA:42896"/>
        <dbReference type="Rhea" id="RHEA-COMP:10271"/>
        <dbReference type="Rhea" id="RHEA-COMP:10272"/>
        <dbReference type="ChEBI" id="CHEBI:15378"/>
        <dbReference type="ChEBI" id="CHEBI:30011"/>
        <dbReference type="ChEBI" id="CHEBI:57856"/>
        <dbReference type="ChEBI" id="CHEBI:59789"/>
        <dbReference type="ChEBI" id="CHEBI:61891"/>
        <dbReference type="EC" id="2.1.1.297"/>
    </reaction>
</comment>
<dbReference type="Pfam" id="PF05175">
    <property type="entry name" value="MTS"/>
    <property type="match status" value="1"/>
</dbReference>
<dbReference type="NCBIfam" id="TIGR00536">
    <property type="entry name" value="hemK_fam"/>
    <property type="match status" value="1"/>
</dbReference>
<dbReference type="HAMAP" id="MF_02126">
    <property type="entry name" value="RF_methyltr_PrmC"/>
    <property type="match status" value="1"/>
</dbReference>
<feature type="domain" description="Release factor glutamine methyltransferase N-terminal" evidence="7">
    <location>
        <begin position="15"/>
        <end position="74"/>
    </location>
</feature>
<dbReference type="GO" id="GO:0102559">
    <property type="term" value="F:peptide chain release factor N(5)-glutamine methyltransferase activity"/>
    <property type="evidence" value="ECO:0007669"/>
    <property type="project" value="UniProtKB-EC"/>
</dbReference>
<keyword evidence="1 5" id="KW-0489">Methyltransferase</keyword>
<dbReference type="Gene3D" id="1.10.8.10">
    <property type="entry name" value="DNA helicase RuvA subunit, C-terminal domain"/>
    <property type="match status" value="1"/>
</dbReference>
<organism evidence="8 9">
    <name type="scientific">Marinobacterium rhizophilum</name>
    <dbReference type="NCBI Taxonomy" id="420402"/>
    <lineage>
        <taxon>Bacteria</taxon>
        <taxon>Pseudomonadati</taxon>
        <taxon>Pseudomonadota</taxon>
        <taxon>Gammaproteobacteria</taxon>
        <taxon>Oceanospirillales</taxon>
        <taxon>Oceanospirillaceae</taxon>
        <taxon>Marinobacterium</taxon>
    </lineage>
</organism>
<evidence type="ECO:0000256" key="3">
    <source>
        <dbReference type="ARBA" id="ARBA00022691"/>
    </source>
</evidence>
<feature type="binding site" evidence="5">
    <location>
        <begin position="183"/>
        <end position="186"/>
    </location>
    <ligand>
        <name>substrate</name>
    </ligand>
</feature>
<dbReference type="InterPro" id="IPR029063">
    <property type="entry name" value="SAM-dependent_MTases_sf"/>
</dbReference>
<feature type="binding site" evidence="5">
    <location>
        <position position="141"/>
    </location>
    <ligand>
        <name>S-adenosyl-L-methionine</name>
        <dbReference type="ChEBI" id="CHEBI:59789"/>
    </ligand>
</feature>
<name>A0ABY5HKJ2_9GAMM</name>
<dbReference type="PANTHER" id="PTHR18895">
    <property type="entry name" value="HEMK METHYLTRANSFERASE"/>
    <property type="match status" value="1"/>
</dbReference>
<dbReference type="InterPro" id="IPR040758">
    <property type="entry name" value="PrmC_N"/>
</dbReference>